<organism evidence="1 2">
    <name type="scientific">Mucilaginibacter angelicae</name>
    <dbReference type="NCBI Taxonomy" id="869718"/>
    <lineage>
        <taxon>Bacteria</taxon>
        <taxon>Pseudomonadati</taxon>
        <taxon>Bacteroidota</taxon>
        <taxon>Sphingobacteriia</taxon>
        <taxon>Sphingobacteriales</taxon>
        <taxon>Sphingobacteriaceae</taxon>
        <taxon>Mucilaginibacter</taxon>
    </lineage>
</organism>
<evidence type="ECO:0000313" key="1">
    <source>
        <dbReference type="EMBL" id="MFC0514111.1"/>
    </source>
</evidence>
<dbReference type="EMBL" id="JBHLTS010000019">
    <property type="protein sequence ID" value="MFC0514111.1"/>
    <property type="molecule type" value="Genomic_DNA"/>
</dbReference>
<comment type="caution">
    <text evidence="1">The sequence shown here is derived from an EMBL/GenBank/DDBJ whole genome shotgun (WGS) entry which is preliminary data.</text>
</comment>
<keyword evidence="2" id="KW-1185">Reference proteome</keyword>
<evidence type="ECO:0008006" key="3">
    <source>
        <dbReference type="Google" id="ProtNLM"/>
    </source>
</evidence>
<dbReference type="Proteomes" id="UP001589828">
    <property type="component" value="Unassembled WGS sequence"/>
</dbReference>
<accession>A0ABV6L3U0</accession>
<gene>
    <name evidence="1" type="ORF">ACFFGT_07875</name>
</gene>
<evidence type="ECO:0000313" key="2">
    <source>
        <dbReference type="Proteomes" id="UP001589828"/>
    </source>
</evidence>
<dbReference type="RefSeq" id="WP_377021965.1">
    <property type="nucleotide sequence ID" value="NZ_JBHLTS010000019.1"/>
</dbReference>
<sequence>MDLHHGEIVEKVVRRKGCSISEIARFTNVNRRSVYYWFNQKYLKPKIIYKIGLCLKHDFSVEFPHLFTEGEFDNIKNQGYNQAPDYHADEMEDSYWRDKYIELLEKYNKSLLENSKKKFNQR</sequence>
<reference evidence="1 2" key="1">
    <citation type="submission" date="2024-09" db="EMBL/GenBank/DDBJ databases">
        <authorList>
            <person name="Sun Q."/>
            <person name="Mori K."/>
        </authorList>
    </citation>
    <scope>NUCLEOTIDE SEQUENCE [LARGE SCALE GENOMIC DNA]</scope>
    <source>
        <strain evidence="1 2">NCAIM B.02415</strain>
    </source>
</reference>
<proteinExistence type="predicted"/>
<protein>
    <recommendedName>
        <fullName evidence="3">XRE family transcriptional regulator</fullName>
    </recommendedName>
</protein>
<name>A0ABV6L3U0_9SPHI</name>